<gene>
    <name evidence="9" type="ORF">Bxe_C0998</name>
</gene>
<evidence type="ECO:0000256" key="5">
    <source>
        <dbReference type="ARBA" id="ARBA00022741"/>
    </source>
</evidence>
<dbReference type="Proteomes" id="UP000001817">
    <property type="component" value="Chromosome 3"/>
</dbReference>
<reference evidence="9 10" key="1">
    <citation type="journal article" date="2006" name="Proc. Natl. Acad. Sci. U.S.A.">
        <title>Burkholderia xenovorans LB400 harbors a multi-replicon, 9.73-Mbp genome shaped for versatility.</title>
        <authorList>
            <person name="Chain P.S."/>
            <person name="Denef V.J."/>
            <person name="Konstantinidis K.T."/>
            <person name="Vergez L.M."/>
            <person name="Agullo L."/>
            <person name="Reyes V.L."/>
            <person name="Hauser L."/>
            <person name="Cordova M."/>
            <person name="Gomez L."/>
            <person name="Gonzalez M."/>
            <person name="Land M."/>
            <person name="Lao V."/>
            <person name="Larimer F."/>
            <person name="LiPuma J.J."/>
            <person name="Mahenthiralingam E."/>
            <person name="Malfatti S.A."/>
            <person name="Marx C.J."/>
            <person name="Parnell J.J."/>
            <person name="Ramette A."/>
            <person name="Richardson P."/>
            <person name="Seeger M."/>
            <person name="Smith D."/>
            <person name="Spilker T."/>
            <person name="Sul W.J."/>
            <person name="Tsoi T.V."/>
            <person name="Ulrich L.E."/>
            <person name="Zhulin I.B."/>
            <person name="Tiedje J.M."/>
        </authorList>
    </citation>
    <scope>NUCLEOTIDE SEQUENCE [LARGE SCALE GENOMIC DNA]</scope>
    <source>
        <strain evidence="9 10">LB400</strain>
    </source>
</reference>
<dbReference type="InterPro" id="IPR003439">
    <property type="entry name" value="ABC_transporter-like_ATP-bd"/>
</dbReference>
<evidence type="ECO:0000259" key="8">
    <source>
        <dbReference type="PROSITE" id="PS50893"/>
    </source>
</evidence>
<sequence>MMKAAVLHEIEPPSSAVPAAVEKPYVLEVNRLWASYGRIEALRNLSLRVRAGQIVTIVGANGAGKSTLLNALMGTMPCKGEMLYEGQSLHGSSIEERVFRGISLVPETRELFPDMSVYDNLALGAFTSYVRGERNLAQQIGPVFERFPRLRERRNQNAMTLSGGERQMLALGRALLSRPRLLMLDEPSLGLAPLIVKDIFEMIGGLRSTGVSILLVEQNARAALKAADYAYVMENGEVKLEGAASELINDASVIGAYLGRRSASPGSSRPV</sequence>
<dbReference type="GO" id="GO:0015658">
    <property type="term" value="F:branched-chain amino acid transmembrane transporter activity"/>
    <property type="evidence" value="ECO:0007669"/>
    <property type="project" value="TreeGrafter"/>
</dbReference>
<evidence type="ECO:0000256" key="7">
    <source>
        <dbReference type="ARBA" id="ARBA00022970"/>
    </source>
</evidence>
<dbReference type="InterPro" id="IPR052156">
    <property type="entry name" value="BCAA_Transport_ATP-bd_LivF"/>
</dbReference>
<dbReference type="EMBL" id="CP000272">
    <property type="protein sequence ID" value="ABE36871.1"/>
    <property type="molecule type" value="Genomic_DNA"/>
</dbReference>
<organism evidence="9 10">
    <name type="scientific">Paraburkholderia xenovorans (strain LB400)</name>
    <dbReference type="NCBI Taxonomy" id="266265"/>
    <lineage>
        <taxon>Bacteria</taxon>
        <taxon>Pseudomonadati</taxon>
        <taxon>Pseudomonadota</taxon>
        <taxon>Betaproteobacteria</taxon>
        <taxon>Burkholderiales</taxon>
        <taxon>Burkholderiaceae</taxon>
        <taxon>Paraburkholderia</taxon>
    </lineage>
</organism>
<keyword evidence="4" id="KW-0472">Membrane</keyword>
<dbReference type="PROSITE" id="PS50893">
    <property type="entry name" value="ABC_TRANSPORTER_2"/>
    <property type="match status" value="1"/>
</dbReference>
<evidence type="ECO:0000313" key="9">
    <source>
        <dbReference type="EMBL" id="ABE36871.1"/>
    </source>
</evidence>
<dbReference type="InterPro" id="IPR017871">
    <property type="entry name" value="ABC_transporter-like_CS"/>
</dbReference>
<keyword evidence="4" id="KW-0997">Cell inner membrane</keyword>
<dbReference type="PANTHER" id="PTHR43820">
    <property type="entry name" value="HIGH-AFFINITY BRANCHED-CHAIN AMINO ACID TRANSPORT ATP-BINDING PROTEIN LIVF"/>
    <property type="match status" value="1"/>
</dbReference>
<dbReference type="KEGG" id="bxe:Bxe_C0998"/>
<dbReference type="STRING" id="266265.Bxe_C0998"/>
<dbReference type="AlphaFoldDB" id="Q13GB8"/>
<dbReference type="GO" id="GO:0015807">
    <property type="term" value="P:L-amino acid transport"/>
    <property type="evidence" value="ECO:0007669"/>
    <property type="project" value="TreeGrafter"/>
</dbReference>
<dbReference type="PROSITE" id="PS00211">
    <property type="entry name" value="ABC_TRANSPORTER_1"/>
    <property type="match status" value="1"/>
</dbReference>
<keyword evidence="2" id="KW-0813">Transport</keyword>
<dbReference type="SUPFAM" id="SSF52540">
    <property type="entry name" value="P-loop containing nucleoside triphosphate hydrolases"/>
    <property type="match status" value="1"/>
</dbReference>
<dbReference type="Pfam" id="PF00005">
    <property type="entry name" value="ABC_tran"/>
    <property type="match status" value="1"/>
</dbReference>
<protein>
    <submittedName>
        <fullName evidence="9">Amino acid/amide ABC transporter ATP-binding protein 2, HAAT family</fullName>
    </submittedName>
</protein>
<keyword evidence="5" id="KW-0547">Nucleotide-binding</keyword>
<evidence type="ECO:0000313" key="10">
    <source>
        <dbReference type="Proteomes" id="UP000001817"/>
    </source>
</evidence>
<evidence type="ECO:0000256" key="6">
    <source>
        <dbReference type="ARBA" id="ARBA00022840"/>
    </source>
</evidence>
<dbReference type="InterPro" id="IPR003593">
    <property type="entry name" value="AAA+_ATPase"/>
</dbReference>
<proteinExistence type="inferred from homology"/>
<keyword evidence="7" id="KW-0029">Amino-acid transport</keyword>
<evidence type="ECO:0000256" key="1">
    <source>
        <dbReference type="ARBA" id="ARBA00005417"/>
    </source>
</evidence>
<keyword evidence="3" id="KW-1003">Cell membrane</keyword>
<dbReference type="GO" id="GO:0016887">
    <property type="term" value="F:ATP hydrolysis activity"/>
    <property type="evidence" value="ECO:0007669"/>
    <property type="project" value="InterPro"/>
</dbReference>
<evidence type="ECO:0000256" key="4">
    <source>
        <dbReference type="ARBA" id="ARBA00022519"/>
    </source>
</evidence>
<dbReference type="GO" id="GO:0005524">
    <property type="term" value="F:ATP binding"/>
    <property type="evidence" value="ECO:0007669"/>
    <property type="project" value="UniProtKB-KW"/>
</dbReference>
<dbReference type="eggNOG" id="COG0410">
    <property type="taxonomic scope" value="Bacteria"/>
</dbReference>
<dbReference type="RefSeq" id="WP_011494118.1">
    <property type="nucleotide sequence ID" value="NC_007953.1"/>
</dbReference>
<dbReference type="CDD" id="cd03224">
    <property type="entry name" value="ABC_TM1139_LivF_branched"/>
    <property type="match status" value="1"/>
</dbReference>
<dbReference type="Gene3D" id="3.40.50.300">
    <property type="entry name" value="P-loop containing nucleotide triphosphate hydrolases"/>
    <property type="match status" value="1"/>
</dbReference>
<evidence type="ECO:0000256" key="2">
    <source>
        <dbReference type="ARBA" id="ARBA00022448"/>
    </source>
</evidence>
<dbReference type="InterPro" id="IPR027417">
    <property type="entry name" value="P-loop_NTPase"/>
</dbReference>
<comment type="similarity">
    <text evidence="1">Belongs to the ABC transporter superfamily.</text>
</comment>
<name>Q13GB8_PARXL</name>
<accession>Q13GB8</accession>
<dbReference type="PANTHER" id="PTHR43820:SF6">
    <property type="entry name" value="ABC TRANSPORTER ATP-BINDING PROTEIN"/>
    <property type="match status" value="1"/>
</dbReference>
<feature type="domain" description="ABC transporter" evidence="8">
    <location>
        <begin position="27"/>
        <end position="260"/>
    </location>
</feature>
<dbReference type="SMART" id="SM00382">
    <property type="entry name" value="AAA"/>
    <property type="match status" value="1"/>
</dbReference>
<keyword evidence="6 9" id="KW-0067">ATP-binding</keyword>
<evidence type="ECO:0000256" key="3">
    <source>
        <dbReference type="ARBA" id="ARBA00022475"/>
    </source>
</evidence>
<keyword evidence="10" id="KW-1185">Reference proteome</keyword>